<dbReference type="AlphaFoldDB" id="A0A6A3HIE9"/>
<evidence type="ECO:0000256" key="2">
    <source>
        <dbReference type="ARBA" id="ARBA00004613"/>
    </source>
</evidence>
<sequence>MADDTFEVKIDDAEKVSTFKAAIRKTKRDKIKGDPDELNLFLAKTEDGKRLLEKSDVGKKLEGGETTPEVKKMIAENKMMPSWTIQDLLADFKMTGDLAPSSKQIHVLVELPDQQQPGSTKKHLRCTGMTAEDSCCAFLYELARNLAKLYDFNCRYGDDVPIMDDVFNAVVNDDWKFRLTRGEKLTAVELPDYFTEDQWYVLKNLNQDTYRRIYDGKVATTSEGKPHIILPHDMFTRDVVDVCKGIATKARVVGEPTEFEVKDEDEILG</sequence>
<dbReference type="EMBL" id="QXFV01004650">
    <property type="protein sequence ID" value="KAE8968504.1"/>
    <property type="molecule type" value="Genomic_DNA"/>
</dbReference>
<dbReference type="Proteomes" id="UP000429607">
    <property type="component" value="Unassembled WGS sequence"/>
</dbReference>
<reference evidence="5 6" key="1">
    <citation type="submission" date="2018-09" db="EMBL/GenBank/DDBJ databases">
        <title>Genomic investigation of the strawberry pathogen Phytophthora fragariae indicates pathogenicity is determined by transcriptional variation in three key races.</title>
        <authorList>
            <person name="Adams T.M."/>
            <person name="Armitage A.D."/>
            <person name="Sobczyk M.K."/>
            <person name="Bates H.J."/>
            <person name="Dunwell J.M."/>
            <person name="Nellist C.F."/>
            <person name="Harrison R.J."/>
        </authorList>
    </citation>
    <scope>NUCLEOTIDE SEQUENCE [LARGE SCALE GENOMIC DNA]</scope>
    <source>
        <strain evidence="5 6">SCRP249</strain>
    </source>
</reference>
<proteinExistence type="predicted"/>
<evidence type="ECO:0000256" key="1">
    <source>
        <dbReference type="ARBA" id="ARBA00004340"/>
    </source>
</evidence>
<accession>A0A6A3HIE9</accession>
<gene>
    <name evidence="5" type="ORF">PR001_g27773</name>
</gene>
<evidence type="ECO:0000259" key="4">
    <source>
        <dbReference type="Pfam" id="PF20147"/>
    </source>
</evidence>
<feature type="domain" description="Crinkler effector protein N-terminal" evidence="4">
    <location>
        <begin position="4"/>
        <end position="110"/>
    </location>
</feature>
<dbReference type="InterPro" id="IPR045379">
    <property type="entry name" value="Crinkler_N"/>
</dbReference>
<dbReference type="GO" id="GO:0005576">
    <property type="term" value="C:extracellular region"/>
    <property type="evidence" value="ECO:0007669"/>
    <property type="project" value="UniProtKB-SubCell"/>
</dbReference>
<evidence type="ECO:0000313" key="6">
    <source>
        <dbReference type="Proteomes" id="UP000429607"/>
    </source>
</evidence>
<organism evidence="5 6">
    <name type="scientific">Phytophthora rubi</name>
    <dbReference type="NCBI Taxonomy" id="129364"/>
    <lineage>
        <taxon>Eukaryota</taxon>
        <taxon>Sar</taxon>
        <taxon>Stramenopiles</taxon>
        <taxon>Oomycota</taxon>
        <taxon>Peronosporomycetes</taxon>
        <taxon>Peronosporales</taxon>
        <taxon>Peronosporaceae</taxon>
        <taxon>Phytophthora</taxon>
    </lineage>
</organism>
<keyword evidence="3" id="KW-0964">Secreted</keyword>
<evidence type="ECO:0000313" key="5">
    <source>
        <dbReference type="EMBL" id="KAE8968504.1"/>
    </source>
</evidence>
<comment type="subcellular location">
    <subcellularLocation>
        <location evidence="1">Host cell</location>
    </subcellularLocation>
    <subcellularLocation>
        <location evidence="2">Secreted</location>
    </subcellularLocation>
</comment>
<evidence type="ECO:0000256" key="3">
    <source>
        <dbReference type="ARBA" id="ARBA00022525"/>
    </source>
</evidence>
<protein>
    <recommendedName>
        <fullName evidence="4">Crinkler effector protein N-terminal domain-containing protein</fullName>
    </recommendedName>
</protein>
<name>A0A6A3HIE9_9STRA</name>
<dbReference type="Pfam" id="PF20147">
    <property type="entry name" value="Crinkler"/>
    <property type="match status" value="1"/>
</dbReference>
<dbReference type="GO" id="GO:0043657">
    <property type="term" value="C:host cell"/>
    <property type="evidence" value="ECO:0007669"/>
    <property type="project" value="UniProtKB-SubCell"/>
</dbReference>
<comment type="caution">
    <text evidence="5">The sequence shown here is derived from an EMBL/GenBank/DDBJ whole genome shotgun (WGS) entry which is preliminary data.</text>
</comment>